<dbReference type="Pfam" id="PF00005">
    <property type="entry name" value="ABC_tran"/>
    <property type="match status" value="1"/>
</dbReference>
<evidence type="ECO:0000259" key="6">
    <source>
        <dbReference type="PROSITE" id="PS50893"/>
    </source>
</evidence>
<sequence length="500" mass="52918">MIEIEGLTKRFGAKTAIDGVSFTAEDGKVTGFLGPNGAGKSTTMRAALGLIRPDSGAALIDGRPFAGMHSPMSEVGAVLGPRSAHKGRTARAHLLGLAYSNGIPAARVDQVMAIAGISGVGRKPAGSFSLGMGQRLSIAAALLGDPRNLIFDEPVNGLDPEGVVWVRQLCRYYASQGRAVLLSSHLMSEVAQTADDLVIIGRGRVLERTSVAEFLAKHSSRSVRVVTPEGDRLRGLVMDASQGRARVEDLPPSGSLPADVREFKVTGMELTALARLVAARSLVVYEFRQEQASLEEAYMALTHGYEEYRTGALPGPGRAQGPVRVQAAANPSGQGYQQGARLSDAERAGQPGRTAIARAVPDSRFMRPSRPMPAGQPQPQIQRQMAGPAVAAQRSAIQPPPAQQLTGPGRHRKMGGYCPALGEPEAPAHYHVPPIPAVSPRMLQDTTGYTAQSTWRPAHAAGHSRSGQSWQVGQSTATNQPGQPGQWQRAWQDGQEGGSQ</sequence>
<proteinExistence type="inferred from homology"/>
<protein>
    <recommendedName>
        <fullName evidence="6">ABC transporter domain-containing protein</fullName>
    </recommendedName>
</protein>
<keyword evidence="8" id="KW-1185">Reference proteome</keyword>
<evidence type="ECO:0000256" key="5">
    <source>
        <dbReference type="SAM" id="MobiDB-lite"/>
    </source>
</evidence>
<comment type="similarity">
    <text evidence="1">Belongs to the ABC transporter superfamily.</text>
</comment>
<dbReference type="AlphaFoldDB" id="A0A366KDW5"/>
<dbReference type="PANTHER" id="PTHR43335:SF4">
    <property type="entry name" value="ABC TRANSPORTER, ATP-BINDING PROTEIN"/>
    <property type="match status" value="1"/>
</dbReference>
<keyword evidence="4" id="KW-0067">ATP-binding</keyword>
<dbReference type="OrthoDB" id="9804819at2"/>
<feature type="region of interest" description="Disordered" evidence="5">
    <location>
        <begin position="329"/>
        <end position="352"/>
    </location>
</feature>
<organism evidence="7 8">
    <name type="scientific">Bifidobacterium xylocopae</name>
    <dbReference type="NCBI Taxonomy" id="2493119"/>
    <lineage>
        <taxon>Bacteria</taxon>
        <taxon>Bacillati</taxon>
        <taxon>Actinomycetota</taxon>
        <taxon>Actinomycetes</taxon>
        <taxon>Bifidobacteriales</taxon>
        <taxon>Bifidobacteriaceae</taxon>
        <taxon>Bifidobacterium</taxon>
    </lineage>
</organism>
<reference evidence="7 8" key="1">
    <citation type="submission" date="2017-10" db="EMBL/GenBank/DDBJ databases">
        <title>Bifidobacterium xylocopum sp. nov. and Bifidobacterium aemilianum sp. nov., from the carpenter bee (Xylocopa violacea) digestive tract.</title>
        <authorList>
            <person name="Alberoni D."/>
            <person name="Baffoni L."/>
            <person name="Di Gioia D."/>
            <person name="Gaggia F."/>
            <person name="Biavati B."/>
        </authorList>
    </citation>
    <scope>NUCLEOTIDE SEQUENCE [LARGE SCALE GENOMIC DNA]</scope>
    <source>
        <strain evidence="7 8">XV2</strain>
    </source>
</reference>
<feature type="region of interest" description="Disordered" evidence="5">
    <location>
        <begin position="365"/>
        <end position="420"/>
    </location>
</feature>
<keyword evidence="3" id="KW-0547">Nucleotide-binding</keyword>
<dbReference type="EMBL" id="PDCH01000018">
    <property type="protein sequence ID" value="RBP98861.1"/>
    <property type="molecule type" value="Genomic_DNA"/>
</dbReference>
<comment type="caution">
    <text evidence="7">The sequence shown here is derived from an EMBL/GenBank/DDBJ whole genome shotgun (WGS) entry which is preliminary data.</text>
</comment>
<name>A0A366KDW5_9BIFI</name>
<evidence type="ECO:0000313" key="7">
    <source>
        <dbReference type="EMBL" id="RBP98861.1"/>
    </source>
</evidence>
<gene>
    <name evidence="7" type="ORF">CRD59_06945</name>
</gene>
<evidence type="ECO:0000256" key="2">
    <source>
        <dbReference type="ARBA" id="ARBA00022448"/>
    </source>
</evidence>
<keyword evidence="2" id="KW-0813">Transport</keyword>
<dbReference type="SMART" id="SM00382">
    <property type="entry name" value="AAA"/>
    <property type="match status" value="1"/>
</dbReference>
<dbReference type="InterPro" id="IPR003439">
    <property type="entry name" value="ABC_transporter-like_ATP-bd"/>
</dbReference>
<evidence type="ECO:0000256" key="4">
    <source>
        <dbReference type="ARBA" id="ARBA00022840"/>
    </source>
</evidence>
<evidence type="ECO:0000313" key="8">
    <source>
        <dbReference type="Proteomes" id="UP000252345"/>
    </source>
</evidence>
<evidence type="ECO:0000256" key="3">
    <source>
        <dbReference type="ARBA" id="ARBA00022741"/>
    </source>
</evidence>
<dbReference type="InterPro" id="IPR027417">
    <property type="entry name" value="P-loop_NTPase"/>
</dbReference>
<dbReference type="SUPFAM" id="SSF52540">
    <property type="entry name" value="P-loop containing nucleoside triphosphate hydrolases"/>
    <property type="match status" value="1"/>
</dbReference>
<accession>A0A366KDW5</accession>
<feature type="compositionally biased region" description="Polar residues" evidence="5">
    <location>
        <begin position="465"/>
        <end position="486"/>
    </location>
</feature>
<dbReference type="PANTHER" id="PTHR43335">
    <property type="entry name" value="ABC TRANSPORTER, ATP-BINDING PROTEIN"/>
    <property type="match status" value="1"/>
</dbReference>
<dbReference type="InterPro" id="IPR003593">
    <property type="entry name" value="AAA+_ATPase"/>
</dbReference>
<dbReference type="Proteomes" id="UP000252345">
    <property type="component" value="Unassembled WGS sequence"/>
</dbReference>
<dbReference type="GO" id="GO:0005524">
    <property type="term" value="F:ATP binding"/>
    <property type="evidence" value="ECO:0007669"/>
    <property type="project" value="UniProtKB-KW"/>
</dbReference>
<evidence type="ECO:0000256" key="1">
    <source>
        <dbReference type="ARBA" id="ARBA00005417"/>
    </source>
</evidence>
<dbReference type="Gene3D" id="3.40.50.300">
    <property type="entry name" value="P-loop containing nucleotide triphosphate hydrolases"/>
    <property type="match status" value="1"/>
</dbReference>
<feature type="region of interest" description="Disordered" evidence="5">
    <location>
        <begin position="454"/>
        <end position="500"/>
    </location>
</feature>
<feature type="domain" description="ABC transporter" evidence="6">
    <location>
        <begin position="2"/>
        <end position="227"/>
    </location>
</feature>
<dbReference type="GO" id="GO:0016887">
    <property type="term" value="F:ATP hydrolysis activity"/>
    <property type="evidence" value="ECO:0007669"/>
    <property type="project" value="InterPro"/>
</dbReference>
<dbReference type="PROSITE" id="PS50893">
    <property type="entry name" value="ABC_TRANSPORTER_2"/>
    <property type="match status" value="1"/>
</dbReference>